<dbReference type="EMBL" id="BMJE01000004">
    <property type="protein sequence ID" value="GGB77768.1"/>
    <property type="molecule type" value="Genomic_DNA"/>
</dbReference>
<proteinExistence type="predicted"/>
<dbReference type="RefSeq" id="WP_188620879.1">
    <property type="nucleotide sequence ID" value="NZ_BMJE01000004.1"/>
</dbReference>
<dbReference type="InterPro" id="IPR011055">
    <property type="entry name" value="Dup_hybrid_motif"/>
</dbReference>
<dbReference type="Gene3D" id="2.70.70.10">
    <property type="entry name" value="Glucose Permease (Domain IIA)"/>
    <property type="match status" value="1"/>
</dbReference>
<keyword evidence="1 3" id="KW-0732">Signal</keyword>
<evidence type="ECO:0000313" key="6">
    <source>
        <dbReference type="Proteomes" id="UP000615760"/>
    </source>
</evidence>
<evidence type="ECO:0000256" key="1">
    <source>
        <dbReference type="ARBA" id="ARBA00022729"/>
    </source>
</evidence>
<accession>A0ABQ1JVG0</accession>
<comment type="caution">
    <text evidence="5">The sequence shown here is derived from an EMBL/GenBank/DDBJ whole genome shotgun (WGS) entry which is preliminary data.</text>
</comment>
<organism evidence="5 6">
    <name type="scientific">Flavobacterium suaedae</name>
    <dbReference type="NCBI Taxonomy" id="1767027"/>
    <lineage>
        <taxon>Bacteria</taxon>
        <taxon>Pseudomonadati</taxon>
        <taxon>Bacteroidota</taxon>
        <taxon>Flavobacteriia</taxon>
        <taxon>Flavobacteriales</taxon>
        <taxon>Flavobacteriaceae</taxon>
        <taxon>Flavobacterium</taxon>
    </lineage>
</organism>
<evidence type="ECO:0000313" key="5">
    <source>
        <dbReference type="EMBL" id="GGB77768.1"/>
    </source>
</evidence>
<evidence type="ECO:0000259" key="4">
    <source>
        <dbReference type="Pfam" id="PF01551"/>
    </source>
</evidence>
<dbReference type="CDD" id="cd12797">
    <property type="entry name" value="M23_peptidase"/>
    <property type="match status" value="1"/>
</dbReference>
<evidence type="ECO:0000256" key="2">
    <source>
        <dbReference type="SAM" id="Coils"/>
    </source>
</evidence>
<dbReference type="PANTHER" id="PTHR21666:SF289">
    <property type="entry name" value="L-ALA--D-GLU ENDOPEPTIDASE"/>
    <property type="match status" value="1"/>
</dbReference>
<name>A0ABQ1JVG0_9FLAO</name>
<feature type="chain" id="PRO_5046337226" evidence="3">
    <location>
        <begin position="20"/>
        <end position="414"/>
    </location>
</feature>
<dbReference type="InterPro" id="IPR016047">
    <property type="entry name" value="M23ase_b-sheet_dom"/>
</dbReference>
<feature type="coiled-coil region" evidence="2">
    <location>
        <begin position="151"/>
        <end position="238"/>
    </location>
</feature>
<protein>
    <submittedName>
        <fullName evidence="5">Peptidase M23</fullName>
    </submittedName>
</protein>
<dbReference type="SUPFAM" id="SSF51261">
    <property type="entry name" value="Duplicated hybrid motif"/>
    <property type="match status" value="1"/>
</dbReference>
<dbReference type="Pfam" id="PF01551">
    <property type="entry name" value="Peptidase_M23"/>
    <property type="match status" value="1"/>
</dbReference>
<keyword evidence="2" id="KW-0175">Coiled coil</keyword>
<feature type="domain" description="M23ase beta-sheet core" evidence="4">
    <location>
        <begin position="316"/>
        <end position="407"/>
    </location>
</feature>
<evidence type="ECO:0000256" key="3">
    <source>
        <dbReference type="SAM" id="SignalP"/>
    </source>
</evidence>
<gene>
    <name evidence="5" type="ORF">GCM10007424_17310</name>
</gene>
<keyword evidence="6" id="KW-1185">Reference proteome</keyword>
<dbReference type="InterPro" id="IPR050570">
    <property type="entry name" value="Cell_wall_metabolism_enzyme"/>
</dbReference>
<feature type="signal peptide" evidence="3">
    <location>
        <begin position="1"/>
        <end position="19"/>
    </location>
</feature>
<dbReference type="Proteomes" id="UP000615760">
    <property type="component" value="Unassembled WGS sequence"/>
</dbReference>
<feature type="coiled-coil region" evidence="2">
    <location>
        <begin position="66"/>
        <end position="114"/>
    </location>
</feature>
<sequence>MIRAFFTILFLGVTLFASAQVDQKKQLEQKRAAILKEIQIYRGLLSKENKKEKSVLAQIADNEAKIALSEKLINNTKKQAKILEDEIYTNQLKINKLNRELKVLKEDYAEMLVKAYKSRSQQSRIMFILSSDNFLQAYKRMQYMKQYANYRKMQAEEIRAKKTELEALQEKLNAQKKEKEQLIAENLKVKKELEEEKKEQEKLIAVIKKDKGKYTADIKKKQQEAKEIDRQIDKIIKEAIAKANKKAASENKESTSRGSGVTAAPNKIVLTKEAKLVADSFKANKGKLPWPVEKGYMSMGYGTQPHPVYSHLEIHHSWIEITTEENANVRAIFKGTVLDVQIIAGTKSILVLHGDYISIYHNLSNVFVNIGDEVSLKQNIGTVYTNPNTGKTILKFMISQNTTRLNPQSWITPL</sequence>
<dbReference type="PANTHER" id="PTHR21666">
    <property type="entry name" value="PEPTIDASE-RELATED"/>
    <property type="match status" value="1"/>
</dbReference>
<reference evidence="6" key="1">
    <citation type="journal article" date="2019" name="Int. J. Syst. Evol. Microbiol.">
        <title>The Global Catalogue of Microorganisms (GCM) 10K type strain sequencing project: providing services to taxonomists for standard genome sequencing and annotation.</title>
        <authorList>
            <consortium name="The Broad Institute Genomics Platform"/>
            <consortium name="The Broad Institute Genome Sequencing Center for Infectious Disease"/>
            <person name="Wu L."/>
            <person name="Ma J."/>
        </authorList>
    </citation>
    <scope>NUCLEOTIDE SEQUENCE [LARGE SCALE GENOMIC DNA]</scope>
    <source>
        <strain evidence="6">CGMCC 1.15461</strain>
    </source>
</reference>
<dbReference type="Gene3D" id="6.10.250.3150">
    <property type="match status" value="1"/>
</dbReference>